<evidence type="ECO:0000313" key="3">
    <source>
        <dbReference type="Proteomes" id="UP001201449"/>
    </source>
</evidence>
<keyword evidence="3" id="KW-1185">Reference proteome</keyword>
<accession>A0ABS9BNV7</accession>
<feature type="transmembrane region" description="Helical" evidence="1">
    <location>
        <begin position="244"/>
        <end position="262"/>
    </location>
</feature>
<dbReference type="Proteomes" id="UP001201449">
    <property type="component" value="Unassembled WGS sequence"/>
</dbReference>
<keyword evidence="1" id="KW-0472">Membrane</keyword>
<comment type="caution">
    <text evidence="2">The sequence shown here is derived from an EMBL/GenBank/DDBJ whole genome shotgun (WGS) entry which is preliminary data.</text>
</comment>
<name>A0ABS9BNV7_9BACT</name>
<dbReference type="EMBL" id="JAKEVZ010000001">
    <property type="protein sequence ID" value="MCF1749741.1"/>
    <property type="molecule type" value="Genomic_DNA"/>
</dbReference>
<evidence type="ECO:0008006" key="4">
    <source>
        <dbReference type="Google" id="ProtNLM"/>
    </source>
</evidence>
<feature type="transmembrane region" description="Helical" evidence="1">
    <location>
        <begin position="136"/>
        <end position="163"/>
    </location>
</feature>
<proteinExistence type="predicted"/>
<organism evidence="2 3">
    <name type="scientific">Mariniradius sediminis</name>
    <dbReference type="NCBI Taxonomy" id="2909237"/>
    <lineage>
        <taxon>Bacteria</taxon>
        <taxon>Pseudomonadati</taxon>
        <taxon>Bacteroidota</taxon>
        <taxon>Cytophagia</taxon>
        <taxon>Cytophagales</taxon>
        <taxon>Cyclobacteriaceae</taxon>
        <taxon>Mariniradius</taxon>
    </lineage>
</organism>
<evidence type="ECO:0000313" key="2">
    <source>
        <dbReference type="EMBL" id="MCF1749741.1"/>
    </source>
</evidence>
<keyword evidence="1" id="KW-0812">Transmembrane</keyword>
<feature type="transmembrane region" description="Helical" evidence="1">
    <location>
        <begin position="69"/>
        <end position="93"/>
    </location>
</feature>
<reference evidence="2 3" key="1">
    <citation type="submission" date="2022-01" db="EMBL/GenBank/DDBJ databases">
        <title>Mariniradius saccharolyticus sp. nov., isolated from sediment of a river.</title>
        <authorList>
            <person name="Liu H."/>
        </authorList>
    </citation>
    <scope>NUCLEOTIDE SEQUENCE [LARGE SCALE GENOMIC DNA]</scope>
    <source>
        <strain evidence="2 3">RY-2</strain>
    </source>
</reference>
<sequence length="425" mass="49009">MMEKPDQRSTPEWLKRVQENSWEPEILLSGLVLIGLLQLPAMIRRASEFYRAETLSGNLLGVFTALEQIIYVLVFGLVVHLFLRSVWVGLIGLTYTFPKGIKPESLGYHKKFEDKVRQLPDTESQIILLEKVCSSIFATCFFLMMVIFGANVGVSFLVIFLFILDSFLGLFGFKVFSLITPYIDTFLSIVFLVFLLDFISLGLYRKNKYLAKVYYPIHRFVGWITLSKFYRGIYYTFASNIKKGYLIAFFVLFLVSVLFGQLRLQKRPDDQLASLLQLYSFGMEENFFSPYYADRNETWQSARLEIPKPTVTGRFLEVRTKSDLGWEKLILQACGIEVDTPIADRTVAEDANLLDCVNRVFKVSIDGSVIENPDWMYYFHQKDGRKGLISFLDVGDLEPGKHKLTVYSLFEGKEVTFGSLYFFKE</sequence>
<evidence type="ECO:0000256" key="1">
    <source>
        <dbReference type="SAM" id="Phobius"/>
    </source>
</evidence>
<gene>
    <name evidence="2" type="ORF">L0U89_01555</name>
</gene>
<protein>
    <recommendedName>
        <fullName evidence="4">ABC transporter permease</fullName>
    </recommendedName>
</protein>
<feature type="transmembrane region" description="Helical" evidence="1">
    <location>
        <begin position="175"/>
        <end position="199"/>
    </location>
</feature>
<keyword evidence="1" id="KW-1133">Transmembrane helix</keyword>